<dbReference type="Gene3D" id="3.40.1280.10">
    <property type="match status" value="2"/>
</dbReference>
<name>A0A4Z2BJV3_9TELE</name>
<dbReference type="PANTHER" id="PTHR12150">
    <property type="entry name" value="CLASS IV SAM-BINDING METHYLTRANSFERASE-RELATED"/>
    <property type="match status" value="1"/>
</dbReference>
<evidence type="ECO:0000256" key="1">
    <source>
        <dbReference type="ARBA" id="ARBA00009841"/>
    </source>
</evidence>
<evidence type="ECO:0000313" key="4">
    <source>
        <dbReference type="Proteomes" id="UP000516260"/>
    </source>
</evidence>
<reference evidence="3 4" key="1">
    <citation type="submission" date="2019-04" db="EMBL/GenBank/DDBJ databases">
        <title>The sequence and de novo assembly of Takifugu bimaculatus genome using PacBio and Hi-C technologies.</title>
        <authorList>
            <person name="Xu P."/>
            <person name="Liu B."/>
            <person name="Zhou Z."/>
        </authorList>
    </citation>
    <scope>NUCLEOTIDE SEQUENCE [LARGE SCALE GENOMIC DNA]</scope>
    <source>
        <strain evidence="3">TB-2018</strain>
        <tissue evidence="3">Muscle</tissue>
    </source>
</reference>
<keyword evidence="4" id="KW-1185">Reference proteome</keyword>
<dbReference type="InterPro" id="IPR029026">
    <property type="entry name" value="tRNA_m1G_MTases_N"/>
</dbReference>
<dbReference type="GO" id="GO:0035196">
    <property type="term" value="P:miRNA processing"/>
    <property type="evidence" value="ECO:0007669"/>
    <property type="project" value="TreeGrafter"/>
</dbReference>
<comment type="caution">
    <text evidence="3">The sequence shown here is derived from an EMBL/GenBank/DDBJ whole genome shotgun (WGS) entry which is preliminary data.</text>
</comment>
<evidence type="ECO:0008006" key="5">
    <source>
        <dbReference type="Google" id="ProtNLM"/>
    </source>
</evidence>
<sequence length="243" mass="26739">MSVDIAAKKQKIVTSQAEERIDWKKRKAELKETQKQRKEAKLLKQLEKQRREEAAEKERLDQRQTNKGRASTVSVAVPGSVLDNAQSPELRTYLAGQIARACVVFCVDEIIVFDEDGEDLKSVEGEFKGVGAVFTESQFKEGYDVTIGTSERGNNLDKATVPPFKHLLVVFGGLQGLEASVDADQNLDVTDPSVLFDLYLNTCPSQGSRTIRTEEAILVSMSGLRPKIEAAFSDASTGSPDSQ</sequence>
<dbReference type="GO" id="GO:0072686">
    <property type="term" value="C:mitotic spindle"/>
    <property type="evidence" value="ECO:0007669"/>
    <property type="project" value="TreeGrafter"/>
</dbReference>
<protein>
    <recommendedName>
        <fullName evidence="5">SPOUT domain containing methyltransferase 1</fullName>
    </recommendedName>
</protein>
<evidence type="ECO:0000256" key="2">
    <source>
        <dbReference type="SAM" id="MobiDB-lite"/>
    </source>
</evidence>
<organism evidence="3 4">
    <name type="scientific">Takifugu bimaculatus</name>
    <dbReference type="NCBI Taxonomy" id="433685"/>
    <lineage>
        <taxon>Eukaryota</taxon>
        <taxon>Metazoa</taxon>
        <taxon>Chordata</taxon>
        <taxon>Craniata</taxon>
        <taxon>Vertebrata</taxon>
        <taxon>Euteleostomi</taxon>
        <taxon>Actinopterygii</taxon>
        <taxon>Neopterygii</taxon>
        <taxon>Teleostei</taxon>
        <taxon>Neoteleostei</taxon>
        <taxon>Acanthomorphata</taxon>
        <taxon>Eupercaria</taxon>
        <taxon>Tetraodontiformes</taxon>
        <taxon>Tetradontoidea</taxon>
        <taxon>Tetraodontidae</taxon>
        <taxon>Takifugu</taxon>
    </lineage>
</organism>
<dbReference type="GO" id="GO:0000776">
    <property type="term" value="C:kinetochore"/>
    <property type="evidence" value="ECO:0007669"/>
    <property type="project" value="TreeGrafter"/>
</dbReference>
<dbReference type="SUPFAM" id="SSF75217">
    <property type="entry name" value="alpha/beta knot"/>
    <property type="match status" value="1"/>
</dbReference>
<dbReference type="Pfam" id="PF02598">
    <property type="entry name" value="Methyltrn_RNA_3"/>
    <property type="match status" value="2"/>
</dbReference>
<proteinExistence type="inferred from homology"/>
<accession>A0A4Z2BJV3</accession>
<dbReference type="Proteomes" id="UP000516260">
    <property type="component" value="Chromosome 21"/>
</dbReference>
<feature type="compositionally biased region" description="Basic and acidic residues" evidence="2">
    <location>
        <begin position="41"/>
        <end position="64"/>
    </location>
</feature>
<comment type="similarity">
    <text evidence="1">Belongs to the class IV-like SAM-binding methyltransferase superfamily.</text>
</comment>
<feature type="region of interest" description="Disordered" evidence="2">
    <location>
        <begin position="41"/>
        <end position="73"/>
    </location>
</feature>
<gene>
    <name evidence="3" type="ORF">fugu_019271</name>
</gene>
<evidence type="ECO:0000313" key="3">
    <source>
        <dbReference type="EMBL" id="TNM92259.1"/>
    </source>
</evidence>
<dbReference type="EMBL" id="SWLE01000014">
    <property type="protein sequence ID" value="TNM92259.1"/>
    <property type="molecule type" value="Genomic_DNA"/>
</dbReference>
<dbReference type="InterPro" id="IPR029028">
    <property type="entry name" value="Alpha/beta_knot_MTases"/>
</dbReference>
<dbReference type="InterPro" id="IPR003750">
    <property type="entry name" value="Put_MeTrfase-C9orf114-like"/>
</dbReference>
<dbReference type="PANTHER" id="PTHR12150:SF13">
    <property type="entry name" value="METHYLTRANSFERASE C9ORF114-RELATED"/>
    <property type="match status" value="1"/>
</dbReference>
<dbReference type="GO" id="GO:0051661">
    <property type="term" value="P:maintenance of centrosome location"/>
    <property type="evidence" value="ECO:0007669"/>
    <property type="project" value="TreeGrafter"/>
</dbReference>
<dbReference type="GO" id="GO:0035198">
    <property type="term" value="F:miRNA binding"/>
    <property type="evidence" value="ECO:0007669"/>
    <property type="project" value="TreeGrafter"/>
</dbReference>
<dbReference type="CDD" id="cd18086">
    <property type="entry name" value="HsC9orf114-like"/>
    <property type="match status" value="1"/>
</dbReference>
<dbReference type="AlphaFoldDB" id="A0A4Z2BJV3"/>
<dbReference type="GO" id="GO:0031616">
    <property type="term" value="C:spindle pole centrosome"/>
    <property type="evidence" value="ECO:0007669"/>
    <property type="project" value="TreeGrafter"/>
</dbReference>